<feature type="compositionally biased region" description="Low complexity" evidence="2">
    <location>
        <begin position="107"/>
        <end position="125"/>
    </location>
</feature>
<protein>
    <recommendedName>
        <fullName evidence="3">Glabrous enhancer-binding protein-like DBD domain-containing protein</fullName>
    </recommendedName>
</protein>
<dbReference type="EMBL" id="LWDX02024708">
    <property type="protein sequence ID" value="OEL30834.1"/>
    <property type="molecule type" value="Genomic_DNA"/>
</dbReference>
<comment type="similarity">
    <text evidence="1">Belongs to the GeBP family.</text>
</comment>
<sequence>MPTTGESIHLSQPCMAPRIPPSSPSRHGQPGATVVITISSGSDLSSVPQIVIPVSSDSDEATSRPRRATWRRRTPPPSSSRHVRSPFVIRGGDEAMTGRRRPPSPSFPAVSVVRPPAVVIAASSDDGGGSGEAKSRRPPSPSSCGAVSVVRSPVVDIAASSDRVGDEEPMSGTARPRRPAPPSPSAVTVCSPVDIPLAPSAYASDDVEASSQRKYRKWDGRDERQLLDTMAKLRKQNHGVLPKASMILNELDARHALAYGRRGLDVTELSDKMKDLKNKFAKAAAKAAATGRQRPHRNNRNKMLYEICKKVWPDIHEDAGAAHLAAKAACRRERARRRGGASDGV</sequence>
<dbReference type="InterPro" id="IPR053932">
    <property type="entry name" value="GeBP-like_DBD"/>
</dbReference>
<feature type="region of interest" description="Disordered" evidence="2">
    <location>
        <begin position="1"/>
        <end position="32"/>
    </location>
</feature>
<keyword evidence="5" id="KW-1185">Reference proteome</keyword>
<name>A0A1E5W0C6_9POAL</name>
<evidence type="ECO:0000259" key="3">
    <source>
        <dbReference type="Pfam" id="PF04504"/>
    </source>
</evidence>
<evidence type="ECO:0000313" key="5">
    <source>
        <dbReference type="Proteomes" id="UP000095767"/>
    </source>
</evidence>
<gene>
    <name evidence="4" type="ORF">BAE44_0008149</name>
</gene>
<reference evidence="4 5" key="1">
    <citation type="submission" date="2016-09" db="EMBL/GenBank/DDBJ databases">
        <title>The draft genome of Dichanthelium oligosanthes: A C3 panicoid grass species.</title>
        <authorList>
            <person name="Studer A.J."/>
            <person name="Schnable J.C."/>
            <person name="Brutnell T.P."/>
        </authorList>
    </citation>
    <scope>NUCLEOTIDE SEQUENCE [LARGE SCALE GENOMIC DNA]</scope>
    <source>
        <strain evidence="5">cv. Kellogg 1175</strain>
        <tissue evidence="4">Leaf</tissue>
    </source>
</reference>
<dbReference type="Pfam" id="PF04504">
    <property type="entry name" value="GeBP-like_DBD"/>
    <property type="match status" value="1"/>
</dbReference>
<accession>A0A1E5W0C6</accession>
<dbReference type="OrthoDB" id="696952at2759"/>
<feature type="domain" description="Glabrous enhancer-binding protein-like DBD" evidence="3">
    <location>
        <begin position="216"/>
        <end position="312"/>
    </location>
</feature>
<comment type="caution">
    <text evidence="4">The sequence shown here is derived from an EMBL/GenBank/DDBJ whole genome shotgun (WGS) entry which is preliminary data.</text>
</comment>
<proteinExistence type="inferred from homology"/>
<organism evidence="4 5">
    <name type="scientific">Dichanthelium oligosanthes</name>
    <dbReference type="NCBI Taxonomy" id="888268"/>
    <lineage>
        <taxon>Eukaryota</taxon>
        <taxon>Viridiplantae</taxon>
        <taxon>Streptophyta</taxon>
        <taxon>Embryophyta</taxon>
        <taxon>Tracheophyta</taxon>
        <taxon>Spermatophyta</taxon>
        <taxon>Magnoliopsida</taxon>
        <taxon>Liliopsida</taxon>
        <taxon>Poales</taxon>
        <taxon>Poaceae</taxon>
        <taxon>PACMAD clade</taxon>
        <taxon>Panicoideae</taxon>
        <taxon>Panicodae</taxon>
        <taxon>Paniceae</taxon>
        <taxon>Dichantheliinae</taxon>
        <taxon>Dichanthelium</taxon>
    </lineage>
</organism>
<evidence type="ECO:0000313" key="4">
    <source>
        <dbReference type="EMBL" id="OEL30834.1"/>
    </source>
</evidence>
<feature type="compositionally biased region" description="Basic residues" evidence="2">
    <location>
        <begin position="64"/>
        <end position="74"/>
    </location>
</feature>
<evidence type="ECO:0000256" key="2">
    <source>
        <dbReference type="SAM" id="MobiDB-lite"/>
    </source>
</evidence>
<dbReference type="AlphaFoldDB" id="A0A1E5W0C6"/>
<dbReference type="Proteomes" id="UP000095767">
    <property type="component" value="Unassembled WGS sequence"/>
</dbReference>
<feature type="compositionally biased region" description="Polar residues" evidence="2">
    <location>
        <begin position="1"/>
        <end position="10"/>
    </location>
</feature>
<evidence type="ECO:0000256" key="1">
    <source>
        <dbReference type="ARBA" id="ARBA00010820"/>
    </source>
</evidence>
<feature type="region of interest" description="Disordered" evidence="2">
    <location>
        <begin position="49"/>
        <end position="186"/>
    </location>
</feature>